<feature type="transmembrane region" description="Helical" evidence="1">
    <location>
        <begin position="54"/>
        <end position="79"/>
    </location>
</feature>
<feature type="transmembrane region" description="Helical" evidence="1">
    <location>
        <begin position="21"/>
        <end position="42"/>
    </location>
</feature>
<evidence type="ECO:0000256" key="1">
    <source>
        <dbReference type="SAM" id="Phobius"/>
    </source>
</evidence>
<keyword evidence="3" id="KW-1185">Reference proteome</keyword>
<dbReference type="Proteomes" id="UP000316639">
    <property type="component" value="Unassembled WGS sequence"/>
</dbReference>
<feature type="transmembrane region" description="Helical" evidence="1">
    <location>
        <begin position="100"/>
        <end position="122"/>
    </location>
</feature>
<feature type="transmembrane region" description="Helical" evidence="1">
    <location>
        <begin position="169"/>
        <end position="188"/>
    </location>
</feature>
<feature type="transmembrane region" description="Helical" evidence="1">
    <location>
        <begin position="214"/>
        <end position="236"/>
    </location>
</feature>
<keyword evidence="1" id="KW-0472">Membrane</keyword>
<feature type="transmembrane region" description="Helical" evidence="1">
    <location>
        <begin position="142"/>
        <end position="162"/>
    </location>
</feature>
<keyword evidence="1" id="KW-0812">Transmembrane</keyword>
<sequence>MQKGHTVLNAIRFEFIRLRTLRSTWFLLSGSLALQFVVALMYAGQDELTGRERFVFSFTGISLLLVTLLPTAVAVASFGHEYRYGTITTTVLTLRGTAKVLAAKALTVAAMAACTGLGLIGVTLLVDVLHGSTPEMWRVGQVLVAVVIFTTLSGLVGLGMAATTRNATVAVVTVLGFPTIIETLIVVGTKINTGLLPFNSAMQMVKLQEGGNPWLLPLPLAALAVVLLGTGGTLLARRDI</sequence>
<dbReference type="EMBL" id="VOBR01000046">
    <property type="protein sequence ID" value="TWP44942.1"/>
    <property type="molecule type" value="Genomic_DNA"/>
</dbReference>
<evidence type="ECO:0000313" key="2">
    <source>
        <dbReference type="EMBL" id="TWP44942.1"/>
    </source>
</evidence>
<dbReference type="Pfam" id="PF12730">
    <property type="entry name" value="ABC2_membrane_4"/>
    <property type="match status" value="1"/>
</dbReference>
<proteinExistence type="predicted"/>
<name>A0A563EFS7_9PSEU</name>
<protein>
    <submittedName>
        <fullName evidence="2">ABC transporter permease</fullName>
    </submittedName>
</protein>
<evidence type="ECO:0000313" key="3">
    <source>
        <dbReference type="Proteomes" id="UP000316639"/>
    </source>
</evidence>
<dbReference type="AlphaFoldDB" id="A0A563EFS7"/>
<reference evidence="2 3" key="1">
    <citation type="submission" date="2019-07" db="EMBL/GenBank/DDBJ databases">
        <title>Lentzea xizangensis sp. nov., isolated from Qinghai-Tibetan Plateau Soils.</title>
        <authorList>
            <person name="Huang J."/>
        </authorList>
    </citation>
    <scope>NUCLEOTIDE SEQUENCE [LARGE SCALE GENOMIC DNA]</scope>
    <source>
        <strain evidence="2 3">FXJ1.1311</strain>
    </source>
</reference>
<keyword evidence="1" id="KW-1133">Transmembrane helix</keyword>
<accession>A0A563EFS7</accession>
<comment type="caution">
    <text evidence="2">The sequence shown here is derived from an EMBL/GenBank/DDBJ whole genome shotgun (WGS) entry which is preliminary data.</text>
</comment>
<dbReference type="OrthoDB" id="4553608at2"/>
<organism evidence="2 3">
    <name type="scientific">Lentzea tibetensis</name>
    <dbReference type="NCBI Taxonomy" id="2591470"/>
    <lineage>
        <taxon>Bacteria</taxon>
        <taxon>Bacillati</taxon>
        <taxon>Actinomycetota</taxon>
        <taxon>Actinomycetes</taxon>
        <taxon>Pseudonocardiales</taxon>
        <taxon>Pseudonocardiaceae</taxon>
        <taxon>Lentzea</taxon>
    </lineage>
</organism>
<gene>
    <name evidence="2" type="ORF">FKR81_40355</name>
</gene>